<dbReference type="InterPro" id="IPR037069">
    <property type="entry name" value="AcylCoA_DH/ox_N_sf"/>
</dbReference>
<keyword evidence="5" id="KW-0560">Oxidoreductase</keyword>
<dbReference type="Pfam" id="PF02770">
    <property type="entry name" value="Acyl-CoA_dh_M"/>
    <property type="match status" value="2"/>
</dbReference>
<feature type="compositionally biased region" description="Low complexity" evidence="7">
    <location>
        <begin position="413"/>
        <end position="425"/>
    </location>
</feature>
<accession>A0A1V3XSQ5</accession>
<feature type="compositionally biased region" description="Basic residues" evidence="7">
    <location>
        <begin position="19"/>
        <end position="28"/>
    </location>
</feature>
<evidence type="ECO:0000256" key="5">
    <source>
        <dbReference type="ARBA" id="ARBA00023002"/>
    </source>
</evidence>
<evidence type="ECO:0000256" key="7">
    <source>
        <dbReference type="SAM" id="MobiDB-lite"/>
    </source>
</evidence>
<feature type="region of interest" description="Disordered" evidence="7">
    <location>
        <begin position="448"/>
        <end position="560"/>
    </location>
</feature>
<feature type="compositionally biased region" description="Low complexity" evidence="7">
    <location>
        <begin position="1"/>
        <end position="18"/>
    </location>
</feature>
<name>A0A1V3XSQ5_MYCKA</name>
<evidence type="ECO:0000259" key="8">
    <source>
        <dbReference type="Pfam" id="PF00441"/>
    </source>
</evidence>
<feature type="compositionally biased region" description="Low complexity" evidence="7">
    <location>
        <begin position="464"/>
        <end position="478"/>
    </location>
</feature>
<keyword evidence="4" id="KW-0274">FAD</keyword>
<evidence type="ECO:0000313" key="12">
    <source>
        <dbReference type="Proteomes" id="UP000189229"/>
    </source>
</evidence>
<keyword evidence="3" id="KW-0285">Flavoprotein</keyword>
<dbReference type="InterPro" id="IPR009100">
    <property type="entry name" value="AcylCoA_DH/oxidase_NM_dom_sf"/>
</dbReference>
<dbReference type="SUPFAM" id="SSF56645">
    <property type="entry name" value="Acyl-CoA dehydrogenase NM domain-like"/>
    <property type="match status" value="2"/>
</dbReference>
<dbReference type="Gene3D" id="1.20.140.10">
    <property type="entry name" value="Butyryl-CoA Dehydrogenase, subunit A, domain 3"/>
    <property type="match status" value="2"/>
</dbReference>
<dbReference type="EMBL" id="MVBM01000001">
    <property type="protein sequence ID" value="OOK81541.1"/>
    <property type="molecule type" value="Genomic_DNA"/>
</dbReference>
<evidence type="ECO:0000259" key="10">
    <source>
        <dbReference type="Pfam" id="PF02771"/>
    </source>
</evidence>
<dbReference type="PANTHER" id="PTHR43884">
    <property type="entry name" value="ACYL-COA DEHYDROGENASE"/>
    <property type="match status" value="1"/>
</dbReference>
<evidence type="ECO:0000256" key="4">
    <source>
        <dbReference type="ARBA" id="ARBA00022827"/>
    </source>
</evidence>
<dbReference type="PANTHER" id="PTHR43884:SF12">
    <property type="entry name" value="ISOVALERYL-COA DEHYDROGENASE, MITOCHONDRIAL-RELATED"/>
    <property type="match status" value="1"/>
</dbReference>
<dbReference type="Pfam" id="PF00441">
    <property type="entry name" value="Acyl-CoA_dh_1"/>
    <property type="match status" value="2"/>
</dbReference>
<feature type="domain" description="Acyl-CoA dehydrogenase/oxidase N-terminal" evidence="10">
    <location>
        <begin position="116"/>
        <end position="225"/>
    </location>
</feature>
<feature type="domain" description="Acyl-CoA oxidase/dehydrogenase middle" evidence="9">
    <location>
        <begin position="233"/>
        <end position="321"/>
    </location>
</feature>
<dbReference type="GO" id="GO:0050660">
    <property type="term" value="F:flavin adenine dinucleotide binding"/>
    <property type="evidence" value="ECO:0007669"/>
    <property type="project" value="InterPro"/>
</dbReference>
<feature type="compositionally biased region" description="Polar residues" evidence="7">
    <location>
        <begin position="449"/>
        <end position="463"/>
    </location>
</feature>
<dbReference type="AlphaFoldDB" id="A0A1V3XSQ5"/>
<dbReference type="InterPro" id="IPR046373">
    <property type="entry name" value="Acyl-CoA_Oxase/DH_mid-dom_sf"/>
</dbReference>
<dbReference type="InterPro" id="IPR013786">
    <property type="entry name" value="AcylCoA_DH/ox_N"/>
</dbReference>
<feature type="region of interest" description="Disordered" evidence="7">
    <location>
        <begin position="1"/>
        <end position="37"/>
    </location>
</feature>
<feature type="domain" description="Acyl-CoA oxidase/dehydrogenase middle" evidence="9">
    <location>
        <begin position="615"/>
        <end position="709"/>
    </location>
</feature>
<evidence type="ECO:0000256" key="2">
    <source>
        <dbReference type="ARBA" id="ARBA00009347"/>
    </source>
</evidence>
<comment type="catalytic activity">
    <reaction evidence="6">
        <text>a 2,3-saturated acyl-CoA + A = a 2,3-dehydroacyl-CoA + AH2</text>
        <dbReference type="Rhea" id="RHEA:48608"/>
        <dbReference type="ChEBI" id="CHEBI:13193"/>
        <dbReference type="ChEBI" id="CHEBI:17499"/>
        <dbReference type="ChEBI" id="CHEBI:60015"/>
        <dbReference type="ChEBI" id="CHEBI:65111"/>
    </reaction>
</comment>
<dbReference type="FunFam" id="2.40.110.10:FF:000002">
    <property type="entry name" value="Acyl-CoA dehydrogenase fadE12"/>
    <property type="match status" value="1"/>
</dbReference>
<proteinExistence type="inferred from homology"/>
<comment type="caution">
    <text evidence="11">The sequence shown here is derived from an EMBL/GenBank/DDBJ whole genome shotgun (WGS) entry which is preliminary data.</text>
</comment>
<protein>
    <submittedName>
        <fullName evidence="11">Acyl-CoA dehydrogenase, N-terminal domain protein</fullName>
    </submittedName>
</protein>
<dbReference type="SUPFAM" id="SSF47203">
    <property type="entry name" value="Acyl-CoA dehydrogenase C-terminal domain-like"/>
    <property type="match status" value="2"/>
</dbReference>
<feature type="region of interest" description="Disordered" evidence="7">
    <location>
        <begin position="410"/>
        <end position="431"/>
    </location>
</feature>
<organism evidence="11 12">
    <name type="scientific">Mycobacterium kansasii</name>
    <dbReference type="NCBI Taxonomy" id="1768"/>
    <lineage>
        <taxon>Bacteria</taxon>
        <taxon>Bacillati</taxon>
        <taxon>Actinomycetota</taxon>
        <taxon>Actinomycetes</taxon>
        <taxon>Mycobacteriales</taxon>
        <taxon>Mycobacteriaceae</taxon>
        <taxon>Mycobacterium</taxon>
    </lineage>
</organism>
<dbReference type="Proteomes" id="UP000189229">
    <property type="component" value="Unassembled WGS sequence"/>
</dbReference>
<evidence type="ECO:0000256" key="1">
    <source>
        <dbReference type="ARBA" id="ARBA00001974"/>
    </source>
</evidence>
<dbReference type="Gene3D" id="2.40.110.10">
    <property type="entry name" value="Butyryl-CoA Dehydrogenase, subunit A, domain 2"/>
    <property type="match status" value="2"/>
</dbReference>
<comment type="cofactor">
    <cofactor evidence="1">
        <name>FAD</name>
        <dbReference type="ChEBI" id="CHEBI:57692"/>
    </cofactor>
</comment>
<feature type="compositionally biased region" description="Polar residues" evidence="7">
    <location>
        <begin position="486"/>
        <end position="496"/>
    </location>
</feature>
<dbReference type="InterPro" id="IPR006091">
    <property type="entry name" value="Acyl-CoA_Oxase/DH_mid-dom"/>
</dbReference>
<dbReference type="Gene3D" id="1.10.540.10">
    <property type="entry name" value="Acyl-CoA dehydrogenase/oxidase, N-terminal domain"/>
    <property type="match status" value="1"/>
</dbReference>
<dbReference type="GO" id="GO:0003995">
    <property type="term" value="F:acyl-CoA dehydrogenase activity"/>
    <property type="evidence" value="ECO:0007669"/>
    <property type="project" value="TreeGrafter"/>
</dbReference>
<comment type="similarity">
    <text evidence="2">Belongs to the acyl-CoA dehydrogenase family.</text>
</comment>
<sequence>MTNTLPAAKAASSPPAQRSRNRLSRRGHQTAIGTQPHKRSGIDVALALLTPLVGQEFLDKYHLRDPLNRTLRYGTKTIFSTSGAATRQFRRVQSLRGGPTRLKASGKDYFDLTPDDDQKMIVETVDEFAAEILRPAAHDADDAATYPPDLIAKAAELGITAINIPEDFDGIAEHRSSVTNVLVAEALAYGDMGLSLPILAPGGVAAALTHWGSADQQATYLTEFAGENVPQACVAIAEPQPLFDPTRLKTTATRTPSGYRLDGVKSLVPAATAAELFIVGAQLGGKPALFIVESSAKGLSVKPDPSMGVRAAALGQVELSGVTVPLSARLGEDEATDGDYSEAIALARLGWAALAVGTSHAVLDYVVPYVKERQAFGEPIAHRQAVAFMCANIAIELDGLRLITWRGRREPSRACPSPARPRWPSGSAPTRGCKSAWTASSCWAATVSPRSTRSNAGTATCGPSASPRVSSLSESLSDPSRKSSDGNQSGTTTQTASRDDHDASGRRRNHAAGLAQIRSERAHLPGRTRHHDESVRGCRGRQIGRLRRADALGDTESTTDNHNGANMAALLQTLEACWGDVALMLTVPYQGLGNAAISAVATNEQLERLGKVWAAMAITEPGFGSDSAAVSTTATLDGDEYVINGEKIFVTAGSRATHIVVWATLDKSKGRAAIKSFIVPREHPGVTVERLEHKLGIKASDTAVIRFDNARIPKDNLLGNPEIQEGKGFSGVMETFDNTRPIVAAMAIGVGRAALEEIRKILTNAGVEIDYDRPAYVQSAAAAEFLRMEAEWEASYLLALRAAWQADNNIPNSKEASMSKAKAGRMASDVTLKSVELAGTTGYSEQTLLEKWARDSKILDIFEGTQQIQQLVVARRLLGLSSAELK</sequence>
<reference evidence="11 12" key="1">
    <citation type="submission" date="2017-02" db="EMBL/GenBank/DDBJ databases">
        <title>Complete genome sequences of Mycobacterium kansasii strains isolated from rhesus macaques.</title>
        <authorList>
            <person name="Panda A."/>
            <person name="Nagaraj S."/>
            <person name="Zhao X."/>
            <person name="Tettelin H."/>
            <person name="Detolla L.J."/>
        </authorList>
    </citation>
    <scope>NUCLEOTIDE SEQUENCE [LARGE SCALE GENOMIC DNA]</scope>
    <source>
        <strain evidence="11 12">11-3813</strain>
    </source>
</reference>
<evidence type="ECO:0000256" key="3">
    <source>
        <dbReference type="ARBA" id="ARBA00022630"/>
    </source>
</evidence>
<dbReference type="InterPro" id="IPR036250">
    <property type="entry name" value="AcylCo_DH-like_C"/>
</dbReference>
<evidence type="ECO:0000313" key="11">
    <source>
        <dbReference type="EMBL" id="OOK81541.1"/>
    </source>
</evidence>
<dbReference type="Pfam" id="PF02771">
    <property type="entry name" value="Acyl-CoA_dh_N"/>
    <property type="match status" value="1"/>
</dbReference>
<evidence type="ECO:0000256" key="6">
    <source>
        <dbReference type="ARBA" id="ARBA00052546"/>
    </source>
</evidence>
<feature type="domain" description="Acyl-CoA dehydrogenase/oxidase C-terminal" evidence="8">
    <location>
        <begin position="726"/>
        <end position="878"/>
    </location>
</feature>
<gene>
    <name evidence="11" type="ORF">BZL30_1189</name>
</gene>
<evidence type="ECO:0000259" key="9">
    <source>
        <dbReference type="Pfam" id="PF02770"/>
    </source>
</evidence>
<feature type="domain" description="Acyl-CoA dehydrogenase/oxidase C-terminal" evidence="8">
    <location>
        <begin position="342"/>
        <end position="417"/>
    </location>
</feature>
<dbReference type="InterPro" id="IPR009075">
    <property type="entry name" value="AcylCo_DH/oxidase_C"/>
</dbReference>